<evidence type="ECO:0000313" key="2">
    <source>
        <dbReference type="EMBL" id="AIF19556.1"/>
    </source>
</evidence>
<reference evidence="2" key="1">
    <citation type="journal article" date="2014" name="Genome Biol. Evol.">
        <title>Pangenome evidence for extensive interdomain horizontal transfer affecting lineage core and shell genes in uncultured planktonic thaumarchaeota and euryarchaeota.</title>
        <authorList>
            <person name="Deschamps P."/>
            <person name="Zivanovic Y."/>
            <person name="Moreira D."/>
            <person name="Rodriguez-Valera F."/>
            <person name="Lopez-Garcia P."/>
        </authorList>
    </citation>
    <scope>NUCLEOTIDE SEQUENCE</scope>
</reference>
<sequence length="182" mass="19189">MLGGPHQGVISASNEVGAPSERASSSLVRESQKPLLPGLIPREKSSSRIGTIAPAPSPDPSAGQRGCLSLTKAILHSLITRGSNMRSPSYHHAHTIPGMTCPPSSSIDILEPGFHQCPLTLIAGVSLVDHSIISCRERLGSTGSGTNIITQYHHQDSLGMGGITSSLHRRERSPTNFSILSM</sequence>
<protein>
    <submittedName>
        <fullName evidence="2">Uncharacterized protein</fullName>
    </submittedName>
</protein>
<feature type="region of interest" description="Disordered" evidence="1">
    <location>
        <begin position="1"/>
        <end position="64"/>
    </location>
</feature>
<name>A0A075HT73_9EURY</name>
<organism evidence="2">
    <name type="scientific">uncultured marine group II/III euryarchaeote KM3_87_C01</name>
    <dbReference type="NCBI Taxonomy" id="1456531"/>
    <lineage>
        <taxon>Archaea</taxon>
        <taxon>Methanobacteriati</taxon>
        <taxon>Methanobacteriota</taxon>
        <taxon>environmental samples</taxon>
    </lineage>
</organism>
<dbReference type="EMBL" id="KF901141">
    <property type="protein sequence ID" value="AIF19556.1"/>
    <property type="molecule type" value="Genomic_DNA"/>
</dbReference>
<accession>A0A075HT73</accession>
<dbReference type="AlphaFoldDB" id="A0A075HT73"/>
<evidence type="ECO:0000256" key="1">
    <source>
        <dbReference type="SAM" id="MobiDB-lite"/>
    </source>
</evidence>
<proteinExistence type="predicted"/>